<organism evidence="3 4">
    <name type="scientific">Streptomyces luteoverticillatus</name>
    <name type="common">Streptoverticillium luteoverticillatus</name>
    <dbReference type="NCBI Taxonomy" id="66425"/>
    <lineage>
        <taxon>Bacteria</taxon>
        <taxon>Bacillati</taxon>
        <taxon>Actinomycetota</taxon>
        <taxon>Actinomycetes</taxon>
        <taxon>Kitasatosporales</taxon>
        <taxon>Streptomycetaceae</taxon>
        <taxon>Streptomyces</taxon>
    </lineage>
</organism>
<dbReference type="Gene3D" id="1.10.1660.10">
    <property type="match status" value="1"/>
</dbReference>
<keyword evidence="1" id="KW-0238">DNA-binding</keyword>
<evidence type="ECO:0000256" key="1">
    <source>
        <dbReference type="ARBA" id="ARBA00023125"/>
    </source>
</evidence>
<accession>A0A3Q9FWJ4</accession>
<dbReference type="GO" id="GO:0003700">
    <property type="term" value="F:DNA-binding transcription factor activity"/>
    <property type="evidence" value="ECO:0007669"/>
    <property type="project" value="InterPro"/>
</dbReference>
<proteinExistence type="predicted"/>
<evidence type="ECO:0000313" key="4">
    <source>
        <dbReference type="Proteomes" id="UP000267900"/>
    </source>
</evidence>
<dbReference type="PANTHER" id="PTHR30204:SF90">
    <property type="entry name" value="HTH-TYPE TRANSCRIPTIONAL ACTIVATOR MTA"/>
    <property type="match status" value="1"/>
</dbReference>
<feature type="domain" description="HTH merR-type" evidence="2">
    <location>
        <begin position="6"/>
        <end position="75"/>
    </location>
</feature>
<dbReference type="SMART" id="SM00422">
    <property type="entry name" value="HTH_MERR"/>
    <property type="match status" value="1"/>
</dbReference>
<dbReference type="GO" id="GO:0003677">
    <property type="term" value="F:DNA binding"/>
    <property type="evidence" value="ECO:0007669"/>
    <property type="project" value="UniProtKB-KW"/>
</dbReference>
<dbReference type="PRINTS" id="PR00040">
    <property type="entry name" value="HTHMERR"/>
</dbReference>
<dbReference type="InterPro" id="IPR000551">
    <property type="entry name" value="MerR-type_HTH_dom"/>
</dbReference>
<dbReference type="Proteomes" id="UP000267900">
    <property type="component" value="Chromosome"/>
</dbReference>
<gene>
    <name evidence="3" type="ORF">EKH77_02975</name>
</gene>
<dbReference type="Pfam" id="PF13411">
    <property type="entry name" value="MerR_1"/>
    <property type="match status" value="1"/>
</dbReference>
<dbReference type="PANTHER" id="PTHR30204">
    <property type="entry name" value="REDOX-CYCLING DRUG-SENSING TRANSCRIPTIONAL ACTIVATOR SOXR"/>
    <property type="match status" value="1"/>
</dbReference>
<dbReference type="InterPro" id="IPR047057">
    <property type="entry name" value="MerR_fam"/>
</dbReference>
<dbReference type="EMBL" id="CP034587">
    <property type="protein sequence ID" value="AZQ70317.1"/>
    <property type="molecule type" value="Genomic_DNA"/>
</dbReference>
<evidence type="ECO:0000259" key="2">
    <source>
        <dbReference type="PROSITE" id="PS50937"/>
    </source>
</evidence>
<name>A0A3Q9FWJ4_STRLT</name>
<keyword evidence="4" id="KW-1185">Reference proteome</keyword>
<reference evidence="3 4" key="1">
    <citation type="submission" date="2018-12" db="EMBL/GenBank/DDBJ databases">
        <title>The whole draft genome of Streptomyce luteoverticillatus CGMCC 15060.</title>
        <authorList>
            <person name="Feng Z."/>
            <person name="Chen G."/>
            <person name="Zhang J."/>
            <person name="Zhu H."/>
            <person name="Yu X."/>
            <person name="Zhang W."/>
            <person name="Zhang X."/>
        </authorList>
    </citation>
    <scope>NUCLEOTIDE SEQUENCE [LARGE SCALE GENOMIC DNA]</scope>
    <source>
        <strain evidence="3 4">CGMCC 15060</strain>
    </source>
</reference>
<dbReference type="OrthoDB" id="9809391at2"/>
<sequence>MTASTTWKVGPLAEASGLTVRTLHHWDTIGLLSPSRRTAGGHREYTEDDLVRLYQVLALRGLGLGLDTIAACLDAGVDPGRLVRDHLAKVEASIAALDVLRQRLRRLDDSLAAGQYPTTGMLLDALHALGGTGPEGEHTLRRHLDDDQLRVLETRAAALGPAAHYLLEIEWPELYRRADRLRTAGVPPTDPKVRRLVTRMDELSTLFTGGDAGISTGVRAAWRDDPAAMSGEPEAPADGWRELADYLDAARSDSLRPLPPSSSAEGARP</sequence>
<dbReference type="RefSeq" id="WP_126912882.1">
    <property type="nucleotide sequence ID" value="NZ_CP034587.1"/>
</dbReference>
<dbReference type="PROSITE" id="PS00552">
    <property type="entry name" value="HTH_MERR_1"/>
    <property type="match status" value="1"/>
</dbReference>
<dbReference type="PROSITE" id="PS50937">
    <property type="entry name" value="HTH_MERR_2"/>
    <property type="match status" value="1"/>
</dbReference>
<dbReference type="SUPFAM" id="SSF46955">
    <property type="entry name" value="Putative DNA-binding domain"/>
    <property type="match status" value="1"/>
</dbReference>
<evidence type="ECO:0000313" key="3">
    <source>
        <dbReference type="EMBL" id="AZQ70317.1"/>
    </source>
</evidence>
<protein>
    <submittedName>
        <fullName evidence="3">MerR family transcriptional regulator</fullName>
    </submittedName>
</protein>
<dbReference type="AlphaFoldDB" id="A0A3Q9FWJ4"/>
<dbReference type="InterPro" id="IPR009061">
    <property type="entry name" value="DNA-bd_dom_put_sf"/>
</dbReference>